<keyword evidence="2" id="KW-1185">Reference proteome</keyword>
<dbReference type="RefSeq" id="WP_248354829.1">
    <property type="nucleotide sequence ID" value="NZ_AP025591.1"/>
</dbReference>
<evidence type="ECO:0000313" key="1">
    <source>
        <dbReference type="EMBL" id="BDG05740.1"/>
    </source>
</evidence>
<sequence length="181" mass="20580">MTRTDETKDAASNDLTLHLLKYREAARHLWNSFLREDDSNGAVPDGFLLDRWEGIQDELFAALVLRYTGDDTPEKVRLAPGAAKPLPFLKVVPTSPDVPAHVSRTKPAQTYWDHPVRRLGPTDDLRFIAFFDFGSYDYVDFKFFHVFIQGSERHPELAGHEALVEVQYARVLLHEEGTSPA</sequence>
<name>A0ABM7X1S0_9BACT</name>
<accession>A0ABM7X1S0</accession>
<organism evidence="1 2">
    <name type="scientific">Anaeromyxobacter oryzae</name>
    <dbReference type="NCBI Taxonomy" id="2918170"/>
    <lineage>
        <taxon>Bacteria</taxon>
        <taxon>Pseudomonadati</taxon>
        <taxon>Myxococcota</taxon>
        <taxon>Myxococcia</taxon>
        <taxon>Myxococcales</taxon>
        <taxon>Cystobacterineae</taxon>
        <taxon>Anaeromyxobacteraceae</taxon>
        <taxon>Anaeromyxobacter</taxon>
    </lineage>
</organism>
<dbReference type="EMBL" id="AP025591">
    <property type="protein sequence ID" value="BDG05740.1"/>
    <property type="molecule type" value="Genomic_DNA"/>
</dbReference>
<reference evidence="2" key="1">
    <citation type="journal article" date="2022" name="Int. J. Syst. Evol. Microbiol.">
        <title>Anaeromyxobacter oryzae sp. nov., Anaeromyxobacter diazotrophicus sp. nov. and Anaeromyxobacter paludicola sp. nov., isolated from paddy soils.</title>
        <authorList>
            <person name="Itoh H."/>
            <person name="Xu Z."/>
            <person name="Mise K."/>
            <person name="Masuda Y."/>
            <person name="Ushijima N."/>
            <person name="Hayakawa C."/>
            <person name="Shiratori Y."/>
            <person name="Senoo K."/>
        </authorList>
    </citation>
    <scope>NUCLEOTIDE SEQUENCE [LARGE SCALE GENOMIC DNA]</scope>
    <source>
        <strain evidence="2">Red232</strain>
    </source>
</reference>
<protein>
    <submittedName>
        <fullName evidence="1">Uncharacterized protein</fullName>
    </submittedName>
</protein>
<evidence type="ECO:0000313" key="2">
    <source>
        <dbReference type="Proteomes" id="UP001162891"/>
    </source>
</evidence>
<gene>
    <name evidence="1" type="ORF">AMOR_47360</name>
</gene>
<proteinExistence type="predicted"/>
<dbReference type="Proteomes" id="UP001162891">
    <property type="component" value="Chromosome"/>
</dbReference>